<dbReference type="SUPFAM" id="SSF55298">
    <property type="entry name" value="YjgF-like"/>
    <property type="match status" value="1"/>
</dbReference>
<dbReference type="Gene3D" id="3.30.1330.40">
    <property type="entry name" value="RutC-like"/>
    <property type="match status" value="1"/>
</dbReference>
<dbReference type="EMBL" id="CADCTV010000160">
    <property type="protein sequence ID" value="CAA9304941.1"/>
    <property type="molecule type" value="Genomic_DNA"/>
</dbReference>
<name>A0A6J4KG93_9BACT</name>
<evidence type="ECO:0008006" key="2">
    <source>
        <dbReference type="Google" id="ProtNLM"/>
    </source>
</evidence>
<organism evidence="1">
    <name type="scientific">uncultured Gemmatimonadota bacterium</name>
    <dbReference type="NCBI Taxonomy" id="203437"/>
    <lineage>
        <taxon>Bacteria</taxon>
        <taxon>Pseudomonadati</taxon>
        <taxon>Gemmatimonadota</taxon>
        <taxon>environmental samples</taxon>
    </lineage>
</organism>
<dbReference type="Pfam" id="PF01042">
    <property type="entry name" value="Ribonuc_L-PSP"/>
    <property type="match status" value="1"/>
</dbReference>
<dbReference type="PANTHER" id="PTHR43857">
    <property type="entry name" value="BLR7761 PROTEIN"/>
    <property type="match status" value="1"/>
</dbReference>
<protein>
    <recommendedName>
        <fullName evidence="2">RidA family protein</fullName>
    </recommendedName>
</protein>
<dbReference type="InterPro" id="IPR006175">
    <property type="entry name" value="YjgF/YER057c/UK114"/>
</dbReference>
<dbReference type="AlphaFoldDB" id="A0A6J4KG93"/>
<accession>A0A6J4KG93</accession>
<reference evidence="1" key="1">
    <citation type="submission" date="2020-02" db="EMBL/GenBank/DDBJ databases">
        <authorList>
            <person name="Meier V. D."/>
        </authorList>
    </citation>
    <scope>NUCLEOTIDE SEQUENCE</scope>
    <source>
        <strain evidence="1">AVDCRST_MAG89</strain>
    </source>
</reference>
<gene>
    <name evidence="1" type="ORF">AVDCRST_MAG89-735</name>
</gene>
<dbReference type="InterPro" id="IPR035959">
    <property type="entry name" value="RutC-like_sf"/>
</dbReference>
<sequence>MAISKETQVYGVPWEDAYGYVQAVKVGDTIYVSGQLSHDDEGNMIGPAPLDAAGKISDHSNMEVQMRQSYVNAAKILGRFGATLDNVVEEVMYVTDMEKAFAVAGPVRKAAYGSQRPEVAGTIIAIDRLALPTQLIEVKFIARV</sequence>
<dbReference type="PANTHER" id="PTHR43857:SF1">
    <property type="entry name" value="YJGH FAMILY PROTEIN"/>
    <property type="match status" value="1"/>
</dbReference>
<evidence type="ECO:0000313" key="1">
    <source>
        <dbReference type="EMBL" id="CAA9304941.1"/>
    </source>
</evidence>
<proteinExistence type="predicted"/>